<feature type="compositionally biased region" description="Low complexity" evidence="13">
    <location>
        <begin position="150"/>
        <end position="162"/>
    </location>
</feature>
<dbReference type="FunFam" id="3.90.930.40:FF:000001">
    <property type="entry name" value="ribosomal oxygenase 1 isoform X1"/>
    <property type="match status" value="1"/>
</dbReference>
<keyword evidence="4 12" id="KW-0479">Metal-binding</keyword>
<accession>A0A6P8IZR1</accession>
<comment type="similarity">
    <text evidence="2">Belongs to the ROX family. NO66 subfamily.</text>
</comment>
<protein>
    <recommendedName>
        <fullName evidence="12">Bifunctional lysine-specific demethylase and histidyl-hydroxylase</fullName>
        <ecNumber evidence="12">1.14.11.-</ecNumber>
    </recommendedName>
</protein>
<evidence type="ECO:0000256" key="4">
    <source>
        <dbReference type="ARBA" id="ARBA00022723"/>
    </source>
</evidence>
<gene>
    <name evidence="16" type="primary">LOC116307035</name>
</gene>
<comment type="function">
    <text evidence="12">Oxygenase that can act as both a histone lysine demethylase and a ribosomal histidine hydroxylase.</text>
</comment>
<dbReference type="InterPro" id="IPR049043">
    <property type="entry name" value="WHD_RIOX1"/>
</dbReference>
<keyword evidence="9 12" id="KW-0805">Transcription regulation</keyword>
<dbReference type="InParanoid" id="A0A6P8IZR1"/>
<keyword evidence="7 12" id="KW-0560">Oxidoreductase</keyword>
<dbReference type="PANTHER" id="PTHR13096:SF8">
    <property type="entry name" value="RIBOSOMAL OXYGENASE 1"/>
    <property type="match status" value="1"/>
</dbReference>
<evidence type="ECO:0000313" key="16">
    <source>
        <dbReference type="RefSeq" id="XP_031573036.1"/>
    </source>
</evidence>
<dbReference type="FunFam" id="1.10.10.1500:FF:000001">
    <property type="entry name" value="ribosomal oxygenase 1 isoform X1"/>
    <property type="match status" value="1"/>
</dbReference>
<feature type="region of interest" description="Disordered" evidence="13">
    <location>
        <begin position="1"/>
        <end position="169"/>
    </location>
</feature>
<evidence type="ECO:0000256" key="9">
    <source>
        <dbReference type="ARBA" id="ARBA00023015"/>
    </source>
</evidence>
<evidence type="ECO:0000256" key="5">
    <source>
        <dbReference type="ARBA" id="ARBA00022853"/>
    </source>
</evidence>
<dbReference type="EC" id="1.14.11.-" evidence="12"/>
<evidence type="ECO:0000256" key="3">
    <source>
        <dbReference type="ARBA" id="ARBA00022491"/>
    </source>
</evidence>
<keyword evidence="15" id="KW-1185">Reference proteome</keyword>
<dbReference type="FunCoup" id="A0A6P8IZR1">
    <property type="interactions" value="1630"/>
</dbReference>
<feature type="domain" description="JmjC" evidence="14">
    <location>
        <begin position="284"/>
        <end position="429"/>
    </location>
</feature>
<evidence type="ECO:0000259" key="14">
    <source>
        <dbReference type="PROSITE" id="PS51184"/>
    </source>
</evidence>
<keyword evidence="3" id="KW-0678">Repressor</keyword>
<keyword evidence="6 12" id="KW-0223">Dioxygenase</keyword>
<dbReference type="GO" id="GO:0032453">
    <property type="term" value="F:histone H3K4 demethylase activity"/>
    <property type="evidence" value="ECO:0007669"/>
    <property type="project" value="TreeGrafter"/>
</dbReference>
<feature type="compositionally biased region" description="Polar residues" evidence="13">
    <location>
        <begin position="61"/>
        <end position="70"/>
    </location>
</feature>
<evidence type="ECO:0000256" key="7">
    <source>
        <dbReference type="ARBA" id="ARBA00023002"/>
    </source>
</evidence>
<evidence type="ECO:0000313" key="15">
    <source>
        <dbReference type="Proteomes" id="UP000515163"/>
    </source>
</evidence>
<dbReference type="GO" id="GO:0005730">
    <property type="term" value="C:nucleolus"/>
    <property type="evidence" value="ECO:0007669"/>
    <property type="project" value="TreeGrafter"/>
</dbReference>
<dbReference type="KEGG" id="aten:116307035"/>
<dbReference type="GO" id="GO:0051864">
    <property type="term" value="F:histone H3K36 demethylase activity"/>
    <property type="evidence" value="ECO:0007669"/>
    <property type="project" value="TreeGrafter"/>
</dbReference>
<dbReference type="AlphaFoldDB" id="A0A6P8IZR1"/>
<keyword evidence="8 12" id="KW-0408">Iron</keyword>
<dbReference type="InterPro" id="IPR039994">
    <property type="entry name" value="NO66-like"/>
</dbReference>
<dbReference type="Gene3D" id="3.90.930.40">
    <property type="match status" value="1"/>
</dbReference>
<proteinExistence type="inferred from homology"/>
<evidence type="ECO:0000256" key="2">
    <source>
        <dbReference type="ARBA" id="ARBA00010309"/>
    </source>
</evidence>
<dbReference type="SUPFAM" id="SSF51197">
    <property type="entry name" value="Clavaminate synthase-like"/>
    <property type="match status" value="1"/>
</dbReference>
<dbReference type="Pfam" id="PF21233">
    <property type="entry name" value="WHD_RIOX1"/>
    <property type="match status" value="1"/>
</dbReference>
<keyword evidence="5" id="KW-0156">Chromatin regulator</keyword>
<dbReference type="Proteomes" id="UP000515163">
    <property type="component" value="Unplaced"/>
</dbReference>
<reference evidence="16" key="1">
    <citation type="submission" date="2025-08" db="UniProtKB">
        <authorList>
            <consortium name="RefSeq"/>
        </authorList>
    </citation>
    <scope>IDENTIFICATION</scope>
    <source>
        <tissue evidence="16">Tentacle</tissue>
    </source>
</reference>
<evidence type="ECO:0000256" key="10">
    <source>
        <dbReference type="ARBA" id="ARBA00023163"/>
    </source>
</evidence>
<dbReference type="Pfam" id="PF08007">
    <property type="entry name" value="JmjC_2"/>
    <property type="match status" value="1"/>
</dbReference>
<dbReference type="GO" id="GO:0005506">
    <property type="term" value="F:iron ion binding"/>
    <property type="evidence" value="ECO:0007669"/>
    <property type="project" value="UniProtKB-UniRule"/>
</dbReference>
<evidence type="ECO:0000256" key="11">
    <source>
        <dbReference type="ARBA" id="ARBA00023242"/>
    </source>
</evidence>
<dbReference type="InterPro" id="IPR003347">
    <property type="entry name" value="JmjC_dom"/>
</dbReference>
<sequence length="629" mass="70583">MLPNKRRSAYDVYRENATKNAESGLKNDDESESTQEEIVTKDMPKTTSASKRRSSKKAGNISKSSQNASTEKLESKSHGHRILSKANKLRRSLHMSGKKKSKRASSMASSAANKDTEKENEDSESETPIPKKKSRGESENTSYVKITNDGASSSAGPFSSSAIPRSRPVNTYSSCSIGSTISMLEGQAETEAEKLMKWLISPVKPKKFFSELWERKPLLIKRHQPAYNEGWFSTAELDEILRKHNIRFSVNVDVTTYKDGKRETHNPSGRAYAPVVWDFYQNDCSVRLLNPQSFSQSVWKLTSLLQEYFGCFVGANIYLTPPGSQGFAPHYDDIEAFIIQLEGKKHWRLYNPRSEEESLPRYSSGNFSQDEIGEPILDTVLEPGDVVYFPRGTIHQADTPSDSHSLHITLSTYQKNSWGDFFQKLVPAALQAAFDEDPEFRQGLPLNYLDYIGVANSDTITKERSEFLRKVEKLMSKLVTYSPVDAAADQMAIGVISDCLPPVLNKDEINQSIIGSGATWDGNKVVSTATITSETHVRLIRKGIARLVSEEDSVCVYHTMENSRIYHEVEPQKLEFNPEAGPAIESILNAFPDYVKVDDLPHESTEFKVDMVTMLYEKGLLLLKDPLEP</sequence>
<evidence type="ECO:0000256" key="12">
    <source>
        <dbReference type="RuleBase" id="RU366061"/>
    </source>
</evidence>
<dbReference type="PROSITE" id="PS51184">
    <property type="entry name" value="JMJC"/>
    <property type="match status" value="1"/>
</dbReference>
<dbReference type="Gene3D" id="1.10.10.1500">
    <property type="entry name" value="JmjC domain-containing ribosomal oxygenase (ROX), dimer domain"/>
    <property type="match status" value="1"/>
</dbReference>
<dbReference type="Gene3D" id="2.60.120.650">
    <property type="entry name" value="Cupin"/>
    <property type="match status" value="1"/>
</dbReference>
<dbReference type="PANTHER" id="PTHR13096">
    <property type="entry name" value="MINA53 MYC INDUCED NUCLEAR ANTIGEN"/>
    <property type="match status" value="1"/>
</dbReference>
<feature type="compositionally biased region" description="Basic residues" evidence="13">
    <location>
        <begin position="78"/>
        <end position="103"/>
    </location>
</feature>
<evidence type="ECO:0000256" key="6">
    <source>
        <dbReference type="ARBA" id="ARBA00022964"/>
    </source>
</evidence>
<comment type="cofactor">
    <cofactor evidence="12">
        <name>Fe(2+)</name>
        <dbReference type="ChEBI" id="CHEBI:29033"/>
    </cofactor>
    <text evidence="12">Binds 1 Fe(2+) ion per subunit.</text>
</comment>
<dbReference type="FunFam" id="2.60.120.650:FF:000013">
    <property type="entry name" value="Ribosomal oxygenase 1"/>
    <property type="match status" value="1"/>
</dbReference>
<dbReference type="OrthoDB" id="425950at2759"/>
<comment type="subcellular location">
    <subcellularLocation>
        <location evidence="1 12">Nucleus</location>
    </subcellularLocation>
</comment>
<name>A0A6P8IZR1_ACTTE</name>
<dbReference type="RefSeq" id="XP_031573036.1">
    <property type="nucleotide sequence ID" value="XM_031717176.1"/>
</dbReference>
<feature type="compositionally biased region" description="Basic and acidic residues" evidence="13">
    <location>
        <begin position="8"/>
        <end position="17"/>
    </location>
</feature>
<dbReference type="GeneID" id="116307035"/>
<keyword evidence="10 12" id="KW-0804">Transcription</keyword>
<organism evidence="15 16">
    <name type="scientific">Actinia tenebrosa</name>
    <name type="common">Australian red waratah sea anemone</name>
    <dbReference type="NCBI Taxonomy" id="6105"/>
    <lineage>
        <taxon>Eukaryota</taxon>
        <taxon>Metazoa</taxon>
        <taxon>Cnidaria</taxon>
        <taxon>Anthozoa</taxon>
        <taxon>Hexacorallia</taxon>
        <taxon>Actiniaria</taxon>
        <taxon>Actiniidae</taxon>
        <taxon>Actinia</taxon>
    </lineage>
</organism>
<keyword evidence="11 12" id="KW-0539">Nucleus</keyword>
<evidence type="ECO:0000256" key="8">
    <source>
        <dbReference type="ARBA" id="ARBA00023004"/>
    </source>
</evidence>
<evidence type="ECO:0000256" key="1">
    <source>
        <dbReference type="ARBA" id="ARBA00004123"/>
    </source>
</evidence>
<evidence type="ECO:0000256" key="13">
    <source>
        <dbReference type="SAM" id="MobiDB-lite"/>
    </source>
</evidence>